<dbReference type="InterPro" id="IPR036736">
    <property type="entry name" value="ACP-like_sf"/>
</dbReference>
<feature type="domain" description="Carrier" evidence="1">
    <location>
        <begin position="1"/>
        <end position="77"/>
    </location>
</feature>
<reference evidence="2 3" key="1">
    <citation type="submission" date="2020-07" db="EMBL/GenBank/DDBJ databases">
        <title>Novel species isolated from subtropical streams in China.</title>
        <authorList>
            <person name="Lu H."/>
        </authorList>
    </citation>
    <scope>NUCLEOTIDE SEQUENCE [LARGE SCALE GENOMIC DNA]</scope>
    <source>
        <strain evidence="2 3">FT3S</strain>
    </source>
</reference>
<dbReference type="Pfam" id="PF00550">
    <property type="entry name" value="PP-binding"/>
    <property type="match status" value="1"/>
</dbReference>
<comment type="caution">
    <text evidence="2">The sequence shown here is derived from an EMBL/GenBank/DDBJ whole genome shotgun (WGS) entry which is preliminary data.</text>
</comment>
<dbReference type="EMBL" id="JACEZS010000011">
    <property type="protein sequence ID" value="MBA5606563.1"/>
    <property type="molecule type" value="Genomic_DNA"/>
</dbReference>
<evidence type="ECO:0000313" key="2">
    <source>
        <dbReference type="EMBL" id="MBA5606563.1"/>
    </source>
</evidence>
<dbReference type="RefSeq" id="WP_182218772.1">
    <property type="nucleotide sequence ID" value="NZ_JACEZS010000011.1"/>
</dbReference>
<organism evidence="2 3">
    <name type="scientific">Rugamonas fusca</name>
    <dbReference type="NCBI Taxonomy" id="2758568"/>
    <lineage>
        <taxon>Bacteria</taxon>
        <taxon>Pseudomonadati</taxon>
        <taxon>Pseudomonadota</taxon>
        <taxon>Betaproteobacteria</taxon>
        <taxon>Burkholderiales</taxon>
        <taxon>Oxalobacteraceae</taxon>
        <taxon>Telluria group</taxon>
        <taxon>Rugamonas</taxon>
    </lineage>
</organism>
<name>A0A7W2EII6_9BURK</name>
<sequence>MELAIAQIKEIVEYALDRELDAFSMAADFYEAYMMDSLGAVALVVEVQKRCDVRIPDERMPQVRTGEQLAAIVAELRGAATLHEVAA</sequence>
<dbReference type="Gene3D" id="1.10.1200.10">
    <property type="entry name" value="ACP-like"/>
    <property type="match status" value="1"/>
</dbReference>
<evidence type="ECO:0000313" key="3">
    <source>
        <dbReference type="Proteomes" id="UP000566711"/>
    </source>
</evidence>
<protein>
    <submittedName>
        <fullName evidence="2">Acyl carrier protein</fullName>
    </submittedName>
</protein>
<proteinExistence type="predicted"/>
<dbReference type="AlphaFoldDB" id="A0A7W2EII6"/>
<evidence type="ECO:0000259" key="1">
    <source>
        <dbReference type="PROSITE" id="PS50075"/>
    </source>
</evidence>
<dbReference type="SUPFAM" id="SSF47336">
    <property type="entry name" value="ACP-like"/>
    <property type="match status" value="1"/>
</dbReference>
<dbReference type="Proteomes" id="UP000566711">
    <property type="component" value="Unassembled WGS sequence"/>
</dbReference>
<dbReference type="InterPro" id="IPR009081">
    <property type="entry name" value="PP-bd_ACP"/>
</dbReference>
<dbReference type="PROSITE" id="PS50075">
    <property type="entry name" value="CARRIER"/>
    <property type="match status" value="1"/>
</dbReference>
<accession>A0A7W2EII6</accession>
<gene>
    <name evidence="2" type="ORF">H3H36_14495</name>
</gene>
<keyword evidence="3" id="KW-1185">Reference proteome</keyword>